<dbReference type="GO" id="GO:0030288">
    <property type="term" value="C:outer membrane-bounded periplasmic space"/>
    <property type="evidence" value="ECO:0007669"/>
    <property type="project" value="TreeGrafter"/>
</dbReference>
<reference evidence="4 5" key="1">
    <citation type="submission" date="2013-10" db="EMBL/GenBank/DDBJ databases">
        <title>Salinisphaera japonica YTM-1 Genome Sequencing.</title>
        <authorList>
            <person name="Lai Q."/>
            <person name="Li C."/>
            <person name="Shao Z."/>
        </authorList>
    </citation>
    <scope>NUCLEOTIDE SEQUENCE [LARGE SCALE GENOMIC DNA]</scope>
    <source>
        <strain evidence="4 5">YTM-1</strain>
    </source>
</reference>
<sequence length="367" mass="39833">MPAARQAVTMRRLPCACLLLALCLSGTAASAPAATSLHIAAALDRPAIAPVLAAFERAHPDIDIRYADLATRAVERRIHDMSRPPDVVISSAMPSQLAAANAGYAARLSGPVIDGWPARFKWRDSVFGFTFEPVVFAYRADLLPADIALDSHGALYRALTDRRPRFCGRVAIYDPARSAVGYALYQADAGHTARFWQLVSAFGQARARQVSNTRAMLTGLSEGRFVLAYNLLGAYARRYARRHPEIRIVAPRDYTLMLSRMVFVHRAAPHPEAAHKFVTYLLSGQGQRVLTRQTQLAGPPRAGTSTDRSNGTRPADQARIMPIALDAGLLAQVDPAQRRRDLAQWQARFSVPGQPGCGASGSAGPSR</sequence>
<gene>
    <name evidence="4" type="ORF">SAJA_08240</name>
</gene>
<dbReference type="Proteomes" id="UP000285310">
    <property type="component" value="Unassembled WGS sequence"/>
</dbReference>
<keyword evidence="5" id="KW-1185">Reference proteome</keyword>
<dbReference type="PANTHER" id="PTHR30006">
    <property type="entry name" value="THIAMINE-BINDING PERIPLASMIC PROTEIN-RELATED"/>
    <property type="match status" value="1"/>
</dbReference>
<evidence type="ECO:0000256" key="1">
    <source>
        <dbReference type="ARBA" id="ARBA00022729"/>
    </source>
</evidence>
<dbReference type="Gene3D" id="3.40.190.10">
    <property type="entry name" value="Periplasmic binding protein-like II"/>
    <property type="match status" value="2"/>
</dbReference>
<evidence type="ECO:0000256" key="3">
    <source>
        <dbReference type="SAM" id="SignalP"/>
    </source>
</evidence>
<accession>A0A423PR50</accession>
<feature type="compositionally biased region" description="Polar residues" evidence="2">
    <location>
        <begin position="303"/>
        <end position="312"/>
    </location>
</feature>
<proteinExistence type="predicted"/>
<dbReference type="AlphaFoldDB" id="A0A423PR50"/>
<dbReference type="Pfam" id="PF13531">
    <property type="entry name" value="SBP_bac_11"/>
    <property type="match status" value="1"/>
</dbReference>
<dbReference type="EMBL" id="AYKG01000023">
    <property type="protein sequence ID" value="ROO28057.1"/>
    <property type="molecule type" value="Genomic_DNA"/>
</dbReference>
<dbReference type="InParanoid" id="A0A423PR50"/>
<evidence type="ECO:0000313" key="4">
    <source>
        <dbReference type="EMBL" id="ROO28057.1"/>
    </source>
</evidence>
<name>A0A423PR50_9GAMM</name>
<evidence type="ECO:0000256" key="2">
    <source>
        <dbReference type="SAM" id="MobiDB-lite"/>
    </source>
</evidence>
<feature type="region of interest" description="Disordered" evidence="2">
    <location>
        <begin position="292"/>
        <end position="315"/>
    </location>
</feature>
<comment type="caution">
    <text evidence="4">The sequence shown here is derived from an EMBL/GenBank/DDBJ whole genome shotgun (WGS) entry which is preliminary data.</text>
</comment>
<feature type="chain" id="PRO_5019124997" evidence="3">
    <location>
        <begin position="34"/>
        <end position="367"/>
    </location>
</feature>
<dbReference type="SUPFAM" id="SSF53850">
    <property type="entry name" value="Periplasmic binding protein-like II"/>
    <property type="match status" value="1"/>
</dbReference>
<dbReference type="PANTHER" id="PTHR30006:SF25">
    <property type="entry name" value="PHOSPHOGLYCERATE TRANSPORT REGULATORY PROTEIN PGTC"/>
    <property type="match status" value="1"/>
</dbReference>
<feature type="region of interest" description="Disordered" evidence="2">
    <location>
        <begin position="348"/>
        <end position="367"/>
    </location>
</feature>
<protein>
    <submittedName>
        <fullName evidence="4">ABC transporter substrate-binding protein</fullName>
    </submittedName>
</protein>
<keyword evidence="1 3" id="KW-0732">Signal</keyword>
<feature type="signal peptide" evidence="3">
    <location>
        <begin position="1"/>
        <end position="33"/>
    </location>
</feature>
<evidence type="ECO:0000313" key="5">
    <source>
        <dbReference type="Proteomes" id="UP000285310"/>
    </source>
</evidence>
<organism evidence="4 5">
    <name type="scientific">Salinisphaera japonica YTM-1</name>
    <dbReference type="NCBI Taxonomy" id="1209778"/>
    <lineage>
        <taxon>Bacteria</taxon>
        <taxon>Pseudomonadati</taxon>
        <taxon>Pseudomonadota</taxon>
        <taxon>Gammaproteobacteria</taxon>
        <taxon>Salinisphaerales</taxon>
        <taxon>Salinisphaeraceae</taxon>
        <taxon>Salinisphaera</taxon>
    </lineage>
</organism>